<evidence type="ECO:0000256" key="1">
    <source>
        <dbReference type="ARBA" id="ARBA00008306"/>
    </source>
</evidence>
<name>A0A8K0F244_ANDGO</name>
<comment type="similarity">
    <text evidence="1">Belongs to the RMD1/sif2 family.</text>
</comment>
<dbReference type="OrthoDB" id="18302at2759"/>
<reference evidence="4" key="1">
    <citation type="submission" date="2019-09" db="EMBL/GenBank/DDBJ databases">
        <title>The Mitochondrial Proteome of the Jakobid, Andalucia godoyi, a Protist With the Most Gene-Rich and Bacteria-Like Mitochondrial Genome.</title>
        <authorList>
            <person name="Gray M.W."/>
            <person name="Burger G."/>
            <person name="Derelle R."/>
            <person name="Klimes V."/>
            <person name="Leger M."/>
            <person name="Sarrasin M."/>
            <person name="Vlcek C."/>
            <person name="Roger A.J."/>
            <person name="Elias M."/>
            <person name="Lang B.F."/>
        </authorList>
    </citation>
    <scope>NUCLEOTIDE SEQUENCE</scope>
    <source>
        <strain evidence="4">And28</strain>
    </source>
</reference>
<gene>
    <name evidence="4" type="ORF">ANDGO_06990</name>
</gene>
<dbReference type="EMBL" id="VRVR01000034">
    <property type="protein sequence ID" value="KAF0852478.1"/>
    <property type="molecule type" value="Genomic_DNA"/>
</dbReference>
<dbReference type="Proteomes" id="UP000799049">
    <property type="component" value="Unassembled WGS sequence"/>
</dbReference>
<evidence type="ECO:0000259" key="3">
    <source>
        <dbReference type="Pfam" id="PF02582"/>
    </source>
</evidence>
<organism evidence="4 5">
    <name type="scientific">Andalucia godoyi</name>
    <name type="common">Flagellate</name>
    <dbReference type="NCBI Taxonomy" id="505711"/>
    <lineage>
        <taxon>Eukaryota</taxon>
        <taxon>Discoba</taxon>
        <taxon>Jakobida</taxon>
        <taxon>Andalucina</taxon>
        <taxon>Andaluciidae</taxon>
        <taxon>Andalucia</taxon>
    </lineage>
</organism>
<dbReference type="PANTHER" id="PTHR16255:SF6">
    <property type="entry name" value="PROTEIN RETARDED ROOT GROWTH-LIKE"/>
    <property type="match status" value="1"/>
</dbReference>
<feature type="region of interest" description="Disordered" evidence="2">
    <location>
        <begin position="135"/>
        <end position="154"/>
    </location>
</feature>
<accession>A0A8K0F244</accession>
<feature type="compositionally biased region" description="Low complexity" evidence="2">
    <location>
        <begin position="219"/>
        <end position="258"/>
    </location>
</feature>
<feature type="region of interest" description="Disordered" evidence="2">
    <location>
        <begin position="207"/>
        <end position="258"/>
    </location>
</feature>
<dbReference type="InterPro" id="IPR003734">
    <property type="entry name" value="DUF155"/>
</dbReference>
<dbReference type="GO" id="GO:0005739">
    <property type="term" value="C:mitochondrion"/>
    <property type="evidence" value="ECO:0007669"/>
    <property type="project" value="UniProtKB-ARBA"/>
</dbReference>
<evidence type="ECO:0000256" key="2">
    <source>
        <dbReference type="SAM" id="MobiDB-lite"/>
    </source>
</evidence>
<evidence type="ECO:0000313" key="5">
    <source>
        <dbReference type="Proteomes" id="UP000799049"/>
    </source>
</evidence>
<dbReference type="PANTHER" id="PTHR16255">
    <property type="entry name" value="REQUIRED FOR MEIOTIC NUCLEAR DIVISION PROTEIN 1 HOMOLOG"/>
    <property type="match status" value="1"/>
</dbReference>
<dbReference type="InterPro" id="IPR051624">
    <property type="entry name" value="RMD1/Sad1-interacting"/>
</dbReference>
<feature type="domain" description="DUF155" evidence="3">
    <location>
        <begin position="324"/>
        <end position="447"/>
    </location>
</feature>
<feature type="region of interest" description="Disordered" evidence="2">
    <location>
        <begin position="60"/>
        <end position="81"/>
    </location>
</feature>
<protein>
    <submittedName>
        <fullName evidence="4">Conserved mitochondrial C-terminal DUF155 domain-containing protein</fullName>
    </submittedName>
</protein>
<dbReference type="Pfam" id="PF02582">
    <property type="entry name" value="DUF155"/>
    <property type="match status" value="1"/>
</dbReference>
<sequence length="522" mass="56873">MLNGLLMRSARPLLPGKRFLSAAAPVAHSLLFASPCVQSAQRSIFRPTTVLKRLFSSRELNDHDSGHSSSNMSNSSSNHPDNVEIQTALPIKAFYVARSIDFVRLFQTHFADRPHALQRDSVTVALDASALDHVSMQSHSTPSHSEPNAEFFTNTPQSLKGTAAWDASVLQQSLAHKSNIPAELYMVVYGFGSVVFFGNSSASSSLLPSSSPVPPPLTAPSATATGIPPSSSPPVSSVPSSPSSPATHSYSSSSSSSSSSFSNASASFSNGGSHGGSVAFSTPVTPLLRLIREFSVEPIAAPLHDDFTVAIAPKLPHWFELRPGQDTVVVQELDLNNLLVIAGVLRQTVALDHFEKKVDMLVSTFTKLNEELGLVYSSQSGGSGSYSFGLRRRAELFRLVAENNTLMAEILSKTRVLDKSEISWKHGKYSGVSQDLKDEFELEERFRGIDFKMNLVQHNTKFFLELVHQDKSDRLEWIIIILISVEVVLAIMDKLYSRFVDHSDADSSRSHALPHSPASQRQ</sequence>
<proteinExistence type="inferred from homology"/>
<comment type="caution">
    <text evidence="4">The sequence shown here is derived from an EMBL/GenBank/DDBJ whole genome shotgun (WGS) entry which is preliminary data.</text>
</comment>
<dbReference type="AlphaFoldDB" id="A0A8K0F244"/>
<keyword evidence="5" id="KW-1185">Reference proteome</keyword>
<feature type="compositionally biased region" description="Low complexity" evidence="2">
    <location>
        <begin position="67"/>
        <end position="80"/>
    </location>
</feature>
<evidence type="ECO:0000313" key="4">
    <source>
        <dbReference type="EMBL" id="KAF0852478.1"/>
    </source>
</evidence>